<dbReference type="AlphaFoldDB" id="A0A2P2IU73"/>
<evidence type="ECO:0000313" key="1">
    <source>
        <dbReference type="EMBL" id="MBW84779.1"/>
    </source>
</evidence>
<name>A0A2P2IU73_RHIMU</name>
<dbReference type="EMBL" id="GGEC01004296">
    <property type="protein sequence ID" value="MBW84779.1"/>
    <property type="molecule type" value="Transcribed_RNA"/>
</dbReference>
<sequence length="42" mass="4972">MLVLIRFPNPMEVWWCLVHQLARLPTRTRIKKNCLVGQLLAL</sequence>
<reference evidence="1" key="1">
    <citation type="submission" date="2018-02" db="EMBL/GenBank/DDBJ databases">
        <title>Rhizophora mucronata_Transcriptome.</title>
        <authorList>
            <person name="Meera S.P."/>
            <person name="Sreeshan A."/>
            <person name="Augustine A."/>
        </authorList>
    </citation>
    <scope>NUCLEOTIDE SEQUENCE</scope>
    <source>
        <tissue evidence="1">Leaf</tissue>
    </source>
</reference>
<proteinExistence type="predicted"/>
<accession>A0A2P2IU73</accession>
<organism evidence="1">
    <name type="scientific">Rhizophora mucronata</name>
    <name type="common">Asiatic mangrove</name>
    <dbReference type="NCBI Taxonomy" id="61149"/>
    <lineage>
        <taxon>Eukaryota</taxon>
        <taxon>Viridiplantae</taxon>
        <taxon>Streptophyta</taxon>
        <taxon>Embryophyta</taxon>
        <taxon>Tracheophyta</taxon>
        <taxon>Spermatophyta</taxon>
        <taxon>Magnoliopsida</taxon>
        <taxon>eudicotyledons</taxon>
        <taxon>Gunneridae</taxon>
        <taxon>Pentapetalae</taxon>
        <taxon>rosids</taxon>
        <taxon>fabids</taxon>
        <taxon>Malpighiales</taxon>
        <taxon>Rhizophoraceae</taxon>
        <taxon>Rhizophora</taxon>
    </lineage>
</organism>
<protein>
    <submittedName>
        <fullName evidence="1">Uncharacterized protein</fullName>
    </submittedName>
</protein>